<reference evidence="1" key="1">
    <citation type="journal article" date="2022" name="bioRxiv">
        <title>Sequencing and chromosome-scale assembly of the giantPleurodeles waltlgenome.</title>
        <authorList>
            <person name="Brown T."/>
            <person name="Elewa A."/>
            <person name="Iarovenko S."/>
            <person name="Subramanian E."/>
            <person name="Araus A.J."/>
            <person name="Petzold A."/>
            <person name="Susuki M."/>
            <person name="Suzuki K.-i.T."/>
            <person name="Hayashi T."/>
            <person name="Toyoda A."/>
            <person name="Oliveira C."/>
            <person name="Osipova E."/>
            <person name="Leigh N.D."/>
            <person name="Simon A."/>
            <person name="Yun M.H."/>
        </authorList>
    </citation>
    <scope>NUCLEOTIDE SEQUENCE</scope>
    <source>
        <strain evidence="1">20211129_DDA</strain>
        <tissue evidence="1">Liver</tissue>
    </source>
</reference>
<evidence type="ECO:0000313" key="2">
    <source>
        <dbReference type="Proteomes" id="UP001066276"/>
    </source>
</evidence>
<proteinExistence type="predicted"/>
<gene>
    <name evidence="1" type="ORF">NDU88_003083</name>
</gene>
<evidence type="ECO:0000313" key="1">
    <source>
        <dbReference type="EMBL" id="KAJ1089943.1"/>
    </source>
</evidence>
<sequence>MEPSRSLLPSPAGHFPCLHPFCTSYARPYSDAATCCWLLRQSLVCRLRAKSLPALIFRKLLPLPGNTLQQFRGRLLNSQAALTPTFAPLFAPSGDLWSGKHANTVALTPSNALRTVRPELESMPSTNKSRCPTSFSKCSIWAPFSSVILPPPKTLPNPATKPPPG</sequence>
<organism evidence="1 2">
    <name type="scientific">Pleurodeles waltl</name>
    <name type="common">Iberian ribbed newt</name>
    <dbReference type="NCBI Taxonomy" id="8319"/>
    <lineage>
        <taxon>Eukaryota</taxon>
        <taxon>Metazoa</taxon>
        <taxon>Chordata</taxon>
        <taxon>Craniata</taxon>
        <taxon>Vertebrata</taxon>
        <taxon>Euteleostomi</taxon>
        <taxon>Amphibia</taxon>
        <taxon>Batrachia</taxon>
        <taxon>Caudata</taxon>
        <taxon>Salamandroidea</taxon>
        <taxon>Salamandridae</taxon>
        <taxon>Pleurodelinae</taxon>
        <taxon>Pleurodeles</taxon>
    </lineage>
</organism>
<dbReference type="AlphaFoldDB" id="A0AAV7LKJ1"/>
<name>A0AAV7LKJ1_PLEWA</name>
<dbReference type="EMBL" id="JANPWB010000015">
    <property type="protein sequence ID" value="KAJ1089943.1"/>
    <property type="molecule type" value="Genomic_DNA"/>
</dbReference>
<dbReference type="Proteomes" id="UP001066276">
    <property type="component" value="Chromosome 11"/>
</dbReference>
<accession>A0AAV7LKJ1</accession>
<protein>
    <submittedName>
        <fullName evidence="1">Uncharacterized protein</fullName>
    </submittedName>
</protein>
<comment type="caution">
    <text evidence="1">The sequence shown here is derived from an EMBL/GenBank/DDBJ whole genome shotgun (WGS) entry which is preliminary data.</text>
</comment>
<keyword evidence="2" id="KW-1185">Reference proteome</keyword>